<dbReference type="Gene3D" id="1.25.40.10">
    <property type="entry name" value="Tetratricopeptide repeat domain"/>
    <property type="match status" value="3"/>
</dbReference>
<proteinExistence type="inferred from homology"/>
<dbReference type="PANTHER" id="PTHR47926">
    <property type="entry name" value="PENTATRICOPEPTIDE REPEAT-CONTAINING PROTEIN"/>
    <property type="match status" value="1"/>
</dbReference>
<dbReference type="InterPro" id="IPR046848">
    <property type="entry name" value="E_motif"/>
</dbReference>
<dbReference type="Pfam" id="PF01535">
    <property type="entry name" value="PPR"/>
    <property type="match status" value="4"/>
</dbReference>
<dbReference type="OrthoDB" id="185373at2759"/>
<reference evidence="5 6" key="1">
    <citation type="journal article" date="2017" name="Genome Biol.">
        <title>New reference genome sequences of hot pepper reveal the massive evolution of plant disease-resistance genes by retroduplication.</title>
        <authorList>
            <person name="Kim S."/>
            <person name="Park J."/>
            <person name="Yeom S.I."/>
            <person name="Kim Y.M."/>
            <person name="Seo E."/>
            <person name="Kim K.T."/>
            <person name="Kim M.S."/>
            <person name="Lee J.M."/>
            <person name="Cheong K."/>
            <person name="Shin H.S."/>
            <person name="Kim S.B."/>
            <person name="Han K."/>
            <person name="Lee J."/>
            <person name="Park M."/>
            <person name="Lee H.A."/>
            <person name="Lee H.Y."/>
            <person name="Lee Y."/>
            <person name="Oh S."/>
            <person name="Lee J.H."/>
            <person name="Choi E."/>
            <person name="Choi E."/>
            <person name="Lee S.E."/>
            <person name="Jeon J."/>
            <person name="Kim H."/>
            <person name="Choi G."/>
            <person name="Song H."/>
            <person name="Lee J."/>
            <person name="Lee S.C."/>
            <person name="Kwon J.K."/>
            <person name="Lee H.Y."/>
            <person name="Koo N."/>
            <person name="Hong Y."/>
            <person name="Kim R.W."/>
            <person name="Kang W.H."/>
            <person name="Huh J.H."/>
            <person name="Kang B.C."/>
            <person name="Yang T.J."/>
            <person name="Lee Y.H."/>
            <person name="Bennetzen J.L."/>
            <person name="Choi D."/>
        </authorList>
    </citation>
    <scope>NUCLEOTIDE SEQUENCE [LARGE SCALE GENOMIC DNA]</scope>
    <source>
        <strain evidence="6">cv. PBC81</strain>
    </source>
</reference>
<accession>A0A2G2VLB4</accession>
<evidence type="ECO:0000256" key="2">
    <source>
        <dbReference type="ARBA" id="ARBA00022737"/>
    </source>
</evidence>
<dbReference type="PROSITE" id="PS51375">
    <property type="entry name" value="PPR"/>
    <property type="match status" value="2"/>
</dbReference>
<evidence type="ECO:0000259" key="4">
    <source>
        <dbReference type="Pfam" id="PF14432"/>
    </source>
</evidence>
<dbReference type="Proteomes" id="UP000224567">
    <property type="component" value="Unassembled WGS sequence"/>
</dbReference>
<feature type="repeat" description="PPR" evidence="3">
    <location>
        <begin position="299"/>
        <end position="333"/>
    </location>
</feature>
<dbReference type="InterPro" id="IPR002885">
    <property type="entry name" value="PPR_rpt"/>
</dbReference>
<dbReference type="NCBIfam" id="TIGR00756">
    <property type="entry name" value="PPR"/>
    <property type="match status" value="4"/>
</dbReference>
<feature type="domain" description="DYW" evidence="4">
    <location>
        <begin position="514"/>
        <end position="607"/>
    </location>
</feature>
<dbReference type="GO" id="GO:0008270">
    <property type="term" value="F:zinc ion binding"/>
    <property type="evidence" value="ECO:0007669"/>
    <property type="project" value="InterPro"/>
</dbReference>
<comment type="similarity">
    <text evidence="1">Belongs to the PPR family. PCMP-H subfamily.</text>
</comment>
<evidence type="ECO:0000256" key="1">
    <source>
        <dbReference type="ARBA" id="ARBA00006643"/>
    </source>
</evidence>
<dbReference type="InterPro" id="IPR046960">
    <property type="entry name" value="PPR_At4g14850-like_plant"/>
</dbReference>
<dbReference type="GO" id="GO:0003723">
    <property type="term" value="F:RNA binding"/>
    <property type="evidence" value="ECO:0007669"/>
    <property type="project" value="InterPro"/>
</dbReference>
<protein>
    <recommendedName>
        <fullName evidence="4">DYW domain-containing protein</fullName>
    </recommendedName>
</protein>
<gene>
    <name evidence="5" type="ORF">CQW23_25552</name>
</gene>
<dbReference type="EMBL" id="MLFT02000011">
    <property type="protein sequence ID" value="PHT33752.1"/>
    <property type="molecule type" value="Genomic_DNA"/>
</dbReference>
<dbReference type="Pfam" id="PF14432">
    <property type="entry name" value="DYW_deaminase"/>
    <property type="match status" value="1"/>
</dbReference>
<dbReference type="FunFam" id="1.25.40.10:FF:000184">
    <property type="entry name" value="Pentatricopeptide repeat-containing protein, chloroplastic"/>
    <property type="match status" value="1"/>
</dbReference>
<keyword evidence="2" id="KW-0677">Repeat</keyword>
<dbReference type="Pfam" id="PF20431">
    <property type="entry name" value="E_motif"/>
    <property type="match status" value="1"/>
</dbReference>
<dbReference type="AlphaFoldDB" id="A0A2G2VLB4"/>
<dbReference type="Pfam" id="PF13041">
    <property type="entry name" value="PPR_2"/>
    <property type="match status" value="1"/>
</dbReference>
<dbReference type="PANTHER" id="PTHR47926:SF488">
    <property type="entry name" value="DYW DOMAIN-CONTAINING PROTEIN"/>
    <property type="match status" value="1"/>
</dbReference>
<evidence type="ECO:0000256" key="3">
    <source>
        <dbReference type="PROSITE-ProRule" id="PRU00708"/>
    </source>
</evidence>
<name>A0A2G2VLB4_CAPBA</name>
<dbReference type="InterPro" id="IPR011990">
    <property type="entry name" value="TPR-like_helical_dom_sf"/>
</dbReference>
<feature type="repeat" description="PPR" evidence="3">
    <location>
        <begin position="198"/>
        <end position="232"/>
    </location>
</feature>
<dbReference type="InterPro" id="IPR032867">
    <property type="entry name" value="DYW_dom"/>
</dbReference>
<comment type="caution">
    <text evidence="5">The sequence shown here is derived from an EMBL/GenBank/DDBJ whole genome shotgun (WGS) entry which is preliminary data.</text>
</comment>
<keyword evidence="6" id="KW-1185">Reference proteome</keyword>
<organism evidence="5 6">
    <name type="scientific">Capsicum baccatum</name>
    <name type="common">Peruvian pepper</name>
    <dbReference type="NCBI Taxonomy" id="33114"/>
    <lineage>
        <taxon>Eukaryota</taxon>
        <taxon>Viridiplantae</taxon>
        <taxon>Streptophyta</taxon>
        <taxon>Embryophyta</taxon>
        <taxon>Tracheophyta</taxon>
        <taxon>Spermatophyta</taxon>
        <taxon>Magnoliopsida</taxon>
        <taxon>eudicotyledons</taxon>
        <taxon>Gunneridae</taxon>
        <taxon>Pentapetalae</taxon>
        <taxon>asterids</taxon>
        <taxon>lamiids</taxon>
        <taxon>Solanales</taxon>
        <taxon>Solanaceae</taxon>
        <taxon>Solanoideae</taxon>
        <taxon>Capsiceae</taxon>
        <taxon>Capsicum</taxon>
    </lineage>
</organism>
<dbReference type="FunFam" id="1.25.40.10:FF:000427">
    <property type="entry name" value="Pentatricopeptide repeat-containing protein chloroplastic"/>
    <property type="match status" value="1"/>
</dbReference>
<dbReference type="GO" id="GO:0009451">
    <property type="term" value="P:RNA modification"/>
    <property type="evidence" value="ECO:0007669"/>
    <property type="project" value="InterPro"/>
</dbReference>
<evidence type="ECO:0000313" key="6">
    <source>
        <dbReference type="Proteomes" id="UP000224567"/>
    </source>
</evidence>
<reference evidence="6" key="2">
    <citation type="journal article" date="2017" name="J. Anim. Genet.">
        <title>Multiple reference genome sequences of hot pepper reveal the massive evolution of plant disease resistance genes by retroduplication.</title>
        <authorList>
            <person name="Kim S."/>
            <person name="Park J."/>
            <person name="Yeom S.-I."/>
            <person name="Kim Y.-M."/>
            <person name="Seo E."/>
            <person name="Kim K.-T."/>
            <person name="Kim M.-S."/>
            <person name="Lee J.M."/>
            <person name="Cheong K."/>
            <person name="Shin H.-S."/>
            <person name="Kim S.-B."/>
            <person name="Han K."/>
            <person name="Lee J."/>
            <person name="Park M."/>
            <person name="Lee H.-A."/>
            <person name="Lee H.-Y."/>
            <person name="Lee Y."/>
            <person name="Oh S."/>
            <person name="Lee J.H."/>
            <person name="Choi E."/>
            <person name="Choi E."/>
            <person name="Lee S.E."/>
            <person name="Jeon J."/>
            <person name="Kim H."/>
            <person name="Choi G."/>
            <person name="Song H."/>
            <person name="Lee J."/>
            <person name="Lee S.-C."/>
            <person name="Kwon J.-K."/>
            <person name="Lee H.-Y."/>
            <person name="Koo N."/>
            <person name="Hong Y."/>
            <person name="Kim R.W."/>
            <person name="Kang W.-H."/>
            <person name="Huh J.H."/>
            <person name="Kang B.-C."/>
            <person name="Yang T.-J."/>
            <person name="Lee Y.-H."/>
            <person name="Bennetzen J.L."/>
            <person name="Choi D."/>
        </authorList>
    </citation>
    <scope>NUCLEOTIDE SEQUENCE [LARGE SCALE GENOMIC DNA]</scope>
    <source>
        <strain evidence="6">cv. PBC81</strain>
    </source>
</reference>
<evidence type="ECO:0000313" key="5">
    <source>
        <dbReference type="EMBL" id="PHT33752.1"/>
    </source>
</evidence>
<sequence>MAIQAPSLTVHLFSCQDFNTKNSRKHTFTPIELDPLSLIPQCKSLKELKQIQAFSIKTQLQKDVFLMNKLIKFCVNDPTLANMHYAHHLFDQIPQPDIVIFNFLARGYARSDTPLNVFIAFLKILALGVAPDLYTFPSLSKACARAEALEEGMQLHCLMIKYGLNDDMYVCPALMNMYIECNDNGSARRVFDRIGDPCVVMYNAIIMGYVRSSEPNEALLLFRELQVKKIKPTDVTVLGVVSSCALLGTLEFGKWVHEYVKKNGFDQYVKVNTALIDMYAKCGSLDDAISVFESMPYRDTQAWSAMIMAYAVHGRARCAISLFQEMQNARVSPDGITFLGLLYACNHSGLVDEGFRFFNSMKENYRIAPGVKHYGCMLDLLARAGRLTDAFKFLMELPIPPTVLLWRTLLAACSIHGNVDLGKLVLGRIFEMDKSHGGDYVIFSNMCARAGKWEEVNYIWKLMKESGIKKIPGYSSIEVNNVLHEFFSGEVTRIEHRELHQEVDKLIEKLKSVGYVPDTSIAFRPGVEDEDKEATLRYHSEKLAITFGLLNSPPGKTIRVVKNLRICEDCHSAAKFISLIFKRNIIIRDLHRFHHFEGGNCSCGDFW</sequence>